<organism evidence="3">
    <name type="scientific">Dichomitus squalens</name>
    <dbReference type="NCBI Taxonomy" id="114155"/>
    <lineage>
        <taxon>Eukaryota</taxon>
        <taxon>Fungi</taxon>
        <taxon>Dikarya</taxon>
        <taxon>Basidiomycota</taxon>
        <taxon>Agaricomycotina</taxon>
        <taxon>Agaricomycetes</taxon>
        <taxon>Polyporales</taxon>
        <taxon>Polyporaceae</taxon>
        <taxon>Dichomitus</taxon>
    </lineage>
</organism>
<keyword evidence="2" id="KW-0472">Membrane</keyword>
<feature type="region of interest" description="Disordered" evidence="1">
    <location>
        <begin position="655"/>
        <end position="677"/>
    </location>
</feature>
<evidence type="ECO:0000256" key="1">
    <source>
        <dbReference type="SAM" id="MobiDB-lite"/>
    </source>
</evidence>
<dbReference type="OMA" id="PMSANEV"/>
<feature type="transmembrane region" description="Helical" evidence="2">
    <location>
        <begin position="501"/>
        <end position="521"/>
    </location>
</feature>
<proteinExistence type="predicted"/>
<feature type="transmembrane region" description="Helical" evidence="2">
    <location>
        <begin position="584"/>
        <end position="605"/>
    </location>
</feature>
<dbReference type="AlphaFoldDB" id="A0A4Q9MC15"/>
<keyword evidence="2" id="KW-1133">Transmembrane helix</keyword>
<dbReference type="EMBL" id="ML143511">
    <property type="protein sequence ID" value="TBU23231.1"/>
    <property type="molecule type" value="Genomic_DNA"/>
</dbReference>
<protein>
    <recommendedName>
        <fullName evidence="4">WW domain-containing protein</fullName>
    </recommendedName>
</protein>
<evidence type="ECO:0008006" key="4">
    <source>
        <dbReference type="Google" id="ProtNLM"/>
    </source>
</evidence>
<accession>A0A4Q9MC15</accession>
<dbReference type="OrthoDB" id="2657661at2759"/>
<evidence type="ECO:0000313" key="3">
    <source>
        <dbReference type="EMBL" id="TBU23231.1"/>
    </source>
</evidence>
<keyword evidence="2" id="KW-0812">Transmembrane</keyword>
<gene>
    <name evidence="3" type="ORF">BD311DRAFT_731708</name>
</gene>
<name>A0A4Q9MC15_9APHY</name>
<feature type="transmembrane region" description="Helical" evidence="2">
    <location>
        <begin position="551"/>
        <end position="578"/>
    </location>
</feature>
<feature type="region of interest" description="Disordered" evidence="1">
    <location>
        <begin position="72"/>
        <end position="94"/>
    </location>
</feature>
<sequence>MSTAATPSAGPTMEAEHLPAIQVIASEEHASVSTLAIRATGLEERPNPFDLPITRHRPPSPARRVSSVFLDDTPEAACPGGSERPSSSASHASSITLSCGQAMAQPSTPGPTYISGPYTAEPGAITADLLELDPKEVEKKVYLAPVPATFCSNLRYQRREMLDLTKLEAPITQIPAKNAIPARPEVLGKGWRQYVHPEGSRYFRYQNFYTNTWLFDKTNLVQIEKAMVLIQDELMRHHDVSKDDIEIGLELSVDEDGDILGCYYIVDTRKEDTFWLSPIAASFLSDTDTVKILGKEHLGYATAVSYWTHVYMFPHDRELSAETVEGLKSDLNYFMFDKQTSKSSTAPYNLEDAHRLVQTLKEISIEPNRAARPQYVVIVGRLLAIVFQERFIRYHGERYAQLDSDRSVYLETHHDRHLWFRMFSWIFFWTPQIYYDRLSITWVDSKVNYDHWKTFIGELQSDWAASITPSTVILSANVGFLAIQSVDNNGLVVPNRSMGQIVSYISTMLTIGNIVACTILARQHRETMHRYAEAAAAYLDARAGSKKGMEVLAILFSIPTAFFAWGVLTFLVAIIWLCLWGTSLATRVAVCVVIGVCTLLIAWIVHNGEWQAQQGISTLSAKMRRMHKLVKKAPVRMATSFRTLSQRAMTILSGPLSPRKKSRWSGPDPVDTPGDIGLRTLSYGSDDAV</sequence>
<reference evidence="3" key="1">
    <citation type="submission" date="2019-01" db="EMBL/GenBank/DDBJ databases">
        <title>Draft genome sequences of three monokaryotic isolates of the white-rot basidiomycete fungus Dichomitus squalens.</title>
        <authorList>
            <consortium name="DOE Joint Genome Institute"/>
            <person name="Lopez S.C."/>
            <person name="Andreopoulos B."/>
            <person name="Pangilinan J."/>
            <person name="Lipzen A."/>
            <person name="Riley R."/>
            <person name="Ahrendt S."/>
            <person name="Ng V."/>
            <person name="Barry K."/>
            <person name="Daum C."/>
            <person name="Grigoriev I.V."/>
            <person name="Hilden K.S."/>
            <person name="Makela M.R."/>
            <person name="de Vries R.P."/>
        </authorList>
    </citation>
    <scope>NUCLEOTIDE SEQUENCE [LARGE SCALE GENOMIC DNA]</scope>
    <source>
        <strain evidence="3">OM18370.1</strain>
    </source>
</reference>
<dbReference type="Proteomes" id="UP000292957">
    <property type="component" value="Unassembled WGS sequence"/>
</dbReference>
<evidence type="ECO:0000256" key="2">
    <source>
        <dbReference type="SAM" id="Phobius"/>
    </source>
</evidence>